<sequence length="180" mass="20848">MPENAAMEILIRLKNVAPAVSRKLIVPVTIRYDQLHVLIQLAFGWTNSHLYKFELPQQPDLEYVGYVDDMSLVAEQIPADQAYLFPDLQQTKLIYTYDFGESWEHEIILKRMLTFDEIKHVQVPSCTWSRGANCAEDGQDPKYALPFNRQDLNSRLKLWSRAGEQLIRADDMGLNPESDY</sequence>
<evidence type="ECO:0000259" key="1">
    <source>
        <dbReference type="Pfam" id="PF07929"/>
    </source>
</evidence>
<comment type="caution">
    <text evidence="2">The sequence shown here is derived from an EMBL/GenBank/DDBJ whole genome shotgun (WGS) entry which is preliminary data.</text>
</comment>
<dbReference type="Pfam" id="PF07929">
    <property type="entry name" value="PRiA4_ORF3"/>
    <property type="match status" value="1"/>
</dbReference>
<feature type="domain" description="Plasmid pRiA4b Orf3-like" evidence="1">
    <location>
        <begin position="7"/>
        <end position="137"/>
    </location>
</feature>
<dbReference type="Gene3D" id="3.10.290.30">
    <property type="entry name" value="MM3350-like"/>
    <property type="match status" value="1"/>
</dbReference>
<dbReference type="EMBL" id="JAVCWF010000001">
    <property type="protein sequence ID" value="MDQ7936069.1"/>
    <property type="molecule type" value="Genomic_DNA"/>
</dbReference>
<evidence type="ECO:0000313" key="2">
    <source>
        <dbReference type="EMBL" id="MDQ7936069.1"/>
    </source>
</evidence>
<name>A0ABU1A4Z2_9LACO</name>
<dbReference type="RefSeq" id="WP_308701917.1">
    <property type="nucleotide sequence ID" value="NZ_JAVCWF010000001.1"/>
</dbReference>
<dbReference type="InterPro" id="IPR024047">
    <property type="entry name" value="MM3350-like_sf"/>
</dbReference>
<accession>A0ABU1A4Z2</accession>
<dbReference type="SUPFAM" id="SSF159941">
    <property type="entry name" value="MM3350-like"/>
    <property type="match status" value="1"/>
</dbReference>
<gene>
    <name evidence="2" type="ORF">RA086_00200</name>
</gene>
<dbReference type="PANTHER" id="PTHR41878:SF1">
    <property type="entry name" value="TNPR PROTEIN"/>
    <property type="match status" value="1"/>
</dbReference>
<proteinExistence type="predicted"/>
<keyword evidence="3" id="KW-1185">Reference proteome</keyword>
<dbReference type="PANTHER" id="PTHR41878">
    <property type="entry name" value="LEXA REPRESSOR-RELATED"/>
    <property type="match status" value="1"/>
</dbReference>
<reference evidence="2 3" key="1">
    <citation type="journal article" date="2023" name="Int. J. Syst. Evol. Microbiol.">
        <title>Lactiplantibacillus brownii sp. nov., a novel psychrotolerant species isolated from sauerkraut.</title>
        <authorList>
            <person name="Heng Y.C."/>
            <person name="Silvaraju S."/>
            <person name="Lee J.K.Y."/>
            <person name="Kittelmann S."/>
        </authorList>
    </citation>
    <scope>NUCLEOTIDE SEQUENCE [LARGE SCALE GENOMIC DNA]</scope>
    <source>
        <strain evidence="2 3">WILCCON 0030</strain>
    </source>
</reference>
<evidence type="ECO:0000313" key="3">
    <source>
        <dbReference type="Proteomes" id="UP001227831"/>
    </source>
</evidence>
<dbReference type="Proteomes" id="UP001227831">
    <property type="component" value="Unassembled WGS sequence"/>
</dbReference>
<dbReference type="InterPro" id="IPR012912">
    <property type="entry name" value="Plasmid_pRiA4b_Orf3-like"/>
</dbReference>
<protein>
    <submittedName>
        <fullName evidence="2">Plasmid pRiA4b ORF-3 family protein</fullName>
    </submittedName>
</protein>
<organism evidence="2 3">
    <name type="scientific">Lactiplantibacillus brownii</name>
    <dbReference type="NCBI Taxonomy" id="3069269"/>
    <lineage>
        <taxon>Bacteria</taxon>
        <taxon>Bacillati</taxon>
        <taxon>Bacillota</taxon>
        <taxon>Bacilli</taxon>
        <taxon>Lactobacillales</taxon>
        <taxon>Lactobacillaceae</taxon>
        <taxon>Lactiplantibacillus</taxon>
    </lineage>
</organism>